<keyword evidence="3" id="KW-1185">Reference proteome</keyword>
<dbReference type="PANTHER" id="PTHR13360">
    <property type="entry name" value="ACTIVATING SIGNAL COINTEGRATOR 1 COMPLEX SUBUNIT 1"/>
    <property type="match status" value="1"/>
</dbReference>
<protein>
    <submittedName>
        <fullName evidence="4">Activating signal cointegrator 1 complex subunit 1-like</fullName>
    </submittedName>
</protein>
<dbReference type="InterPro" id="IPR036612">
    <property type="entry name" value="KH_dom_type_1_sf"/>
</dbReference>
<dbReference type="InterPro" id="IPR004087">
    <property type="entry name" value="KH_dom"/>
</dbReference>
<dbReference type="InterPro" id="IPR047538">
    <property type="entry name" value="KH-I_ASCC1"/>
</dbReference>
<dbReference type="RefSeq" id="XP_011499512.1">
    <property type="nucleotide sequence ID" value="XM_011501210.1"/>
</dbReference>
<dbReference type="CDD" id="cd22419">
    <property type="entry name" value="KH-I_ASCC1"/>
    <property type="match status" value="1"/>
</dbReference>
<dbReference type="Gene3D" id="3.30.1370.10">
    <property type="entry name" value="K Homology domain, type 1"/>
    <property type="match status" value="1"/>
</dbReference>
<proteinExistence type="predicted"/>
<dbReference type="GO" id="GO:0003723">
    <property type="term" value="F:RNA binding"/>
    <property type="evidence" value="ECO:0007669"/>
    <property type="project" value="UniProtKB-UniRule"/>
</dbReference>
<evidence type="ECO:0000313" key="4">
    <source>
        <dbReference type="RefSeq" id="XP_011499512.1"/>
    </source>
</evidence>
<keyword evidence="1" id="KW-0694">RNA-binding</keyword>
<dbReference type="PIRSF" id="PIRSF027019">
    <property type="entry name" value="Euk_LigT"/>
    <property type="match status" value="1"/>
</dbReference>
<dbReference type="PANTHER" id="PTHR13360:SF1">
    <property type="entry name" value="ACTIVATING SIGNAL COINTEGRATOR 1 COMPLEX SUBUNIT 1"/>
    <property type="match status" value="1"/>
</dbReference>
<dbReference type="GO" id="GO:0006355">
    <property type="term" value="P:regulation of DNA-templated transcription"/>
    <property type="evidence" value="ECO:0007669"/>
    <property type="project" value="TreeGrafter"/>
</dbReference>
<dbReference type="InterPro" id="IPR009210">
    <property type="entry name" value="ASCC1"/>
</dbReference>
<name>A0AAJ6YK33_9HYME</name>
<evidence type="ECO:0000259" key="2">
    <source>
        <dbReference type="SMART" id="SM00322"/>
    </source>
</evidence>
<dbReference type="InterPro" id="IPR004088">
    <property type="entry name" value="KH_dom_type_1"/>
</dbReference>
<dbReference type="SUPFAM" id="SSF54791">
    <property type="entry name" value="Eukaryotic type KH-domain (KH-domain type I)"/>
    <property type="match status" value="1"/>
</dbReference>
<dbReference type="SUPFAM" id="SSF55144">
    <property type="entry name" value="LigT-like"/>
    <property type="match status" value="1"/>
</dbReference>
<dbReference type="AlphaFoldDB" id="A0AAJ6YK33"/>
<dbReference type="Pfam" id="PF00013">
    <property type="entry name" value="KH_1"/>
    <property type="match status" value="1"/>
</dbReference>
<organism evidence="3 4">
    <name type="scientific">Ceratosolen solmsi marchali</name>
    <dbReference type="NCBI Taxonomy" id="326594"/>
    <lineage>
        <taxon>Eukaryota</taxon>
        <taxon>Metazoa</taxon>
        <taxon>Ecdysozoa</taxon>
        <taxon>Arthropoda</taxon>
        <taxon>Hexapoda</taxon>
        <taxon>Insecta</taxon>
        <taxon>Pterygota</taxon>
        <taxon>Neoptera</taxon>
        <taxon>Endopterygota</taxon>
        <taxon>Hymenoptera</taxon>
        <taxon>Apocrita</taxon>
        <taxon>Proctotrupomorpha</taxon>
        <taxon>Chalcidoidea</taxon>
        <taxon>Agaonidae</taxon>
        <taxon>Agaoninae</taxon>
        <taxon>Ceratosolen</taxon>
    </lineage>
</organism>
<gene>
    <name evidence="4" type="primary">LOC105363491</name>
</gene>
<evidence type="ECO:0000313" key="3">
    <source>
        <dbReference type="Proteomes" id="UP000695007"/>
    </source>
</evidence>
<dbReference type="Proteomes" id="UP000695007">
    <property type="component" value="Unplaced"/>
</dbReference>
<dbReference type="Gene3D" id="3.90.1140.10">
    <property type="entry name" value="Cyclic phosphodiesterase"/>
    <property type="match status" value="1"/>
</dbReference>
<sequence length="351" mass="40133">MDISNPTLAWIENRCYRVCDNTYVTDNDEIAPYTEEVYDPYELNNLEFEDESIEITPYKGSLYKHSFQVNSNLYGMIIGAKGATLKRIKLSTNTKINVPKLGQEGSIVIIGENKKNIITARYQINCIIENARSKMQPTHFLGIPTNSENIVDQFTKFKDNILNNYANDEGIVENIFQIPNKLHVTIVTLILLDEIERKKAIDVFEACHKDVIKPFLDKSGPITIVFKGLKCMNQNSSKARVLYCSIHNEEGYLQELLDKIAEYFIDQGVATTKFNKVKMHMTLMNVRYIHLRSQESNDKTILSFDATNILKNHEDTYLGQINLSTIHLSQIHTKTEGGYYKATAEINLINS</sequence>
<accession>A0AAJ6YK33</accession>
<feature type="domain" description="K Homology" evidence="2">
    <location>
        <begin position="61"/>
        <end position="129"/>
    </location>
</feature>
<dbReference type="Pfam" id="PF10469">
    <property type="entry name" value="AKAP7_NLS"/>
    <property type="match status" value="1"/>
</dbReference>
<dbReference type="InterPro" id="IPR019510">
    <property type="entry name" value="AKAP7-like_phosphoesterase"/>
</dbReference>
<reference evidence="4" key="1">
    <citation type="submission" date="2025-08" db="UniProtKB">
        <authorList>
            <consortium name="RefSeq"/>
        </authorList>
    </citation>
    <scope>IDENTIFICATION</scope>
</reference>
<dbReference type="InterPro" id="IPR009097">
    <property type="entry name" value="Cyclic_Pdiesterase"/>
</dbReference>
<dbReference type="KEGG" id="csol:105363491"/>
<dbReference type="SMART" id="SM00322">
    <property type="entry name" value="KH"/>
    <property type="match status" value="1"/>
</dbReference>
<dbReference type="GeneID" id="105363491"/>
<dbReference type="GO" id="GO:0006307">
    <property type="term" value="P:DNA alkylation repair"/>
    <property type="evidence" value="ECO:0007669"/>
    <property type="project" value="InterPro"/>
</dbReference>
<dbReference type="PROSITE" id="PS50084">
    <property type="entry name" value="KH_TYPE_1"/>
    <property type="match status" value="1"/>
</dbReference>
<dbReference type="GO" id="GO:0005634">
    <property type="term" value="C:nucleus"/>
    <property type="evidence" value="ECO:0007669"/>
    <property type="project" value="TreeGrafter"/>
</dbReference>
<evidence type="ECO:0000256" key="1">
    <source>
        <dbReference type="PROSITE-ProRule" id="PRU00117"/>
    </source>
</evidence>